<reference evidence="2" key="1">
    <citation type="submission" date="2020-03" db="EMBL/GenBank/DDBJ databases">
        <title>The deep terrestrial virosphere.</title>
        <authorList>
            <person name="Holmfeldt K."/>
            <person name="Nilsson E."/>
            <person name="Simone D."/>
            <person name="Lopez-Fernandez M."/>
            <person name="Wu X."/>
            <person name="de Brujin I."/>
            <person name="Lundin D."/>
            <person name="Andersson A."/>
            <person name="Bertilsson S."/>
            <person name="Dopson M."/>
        </authorList>
    </citation>
    <scope>NUCLEOTIDE SEQUENCE</scope>
    <source>
        <strain evidence="2">TM448A02032</strain>
        <strain evidence="3">TM448B00292</strain>
    </source>
</reference>
<dbReference type="EMBL" id="MT144248">
    <property type="protein sequence ID" value="QJA51249.1"/>
    <property type="molecule type" value="Genomic_DNA"/>
</dbReference>
<keyword evidence="1" id="KW-0812">Transmembrane</keyword>
<feature type="transmembrane region" description="Helical" evidence="1">
    <location>
        <begin position="48"/>
        <end position="69"/>
    </location>
</feature>
<organism evidence="2">
    <name type="scientific">viral metagenome</name>
    <dbReference type="NCBI Taxonomy" id="1070528"/>
    <lineage>
        <taxon>unclassified sequences</taxon>
        <taxon>metagenomes</taxon>
        <taxon>organismal metagenomes</taxon>
    </lineage>
</organism>
<dbReference type="InterPro" id="IPR032128">
    <property type="entry name" value="Pyocin_R2_holin"/>
</dbReference>
<evidence type="ECO:0000313" key="3">
    <source>
        <dbReference type="EMBL" id="QJH94695.1"/>
    </source>
</evidence>
<accession>A0A6H1ZUU8</accession>
<keyword evidence="1" id="KW-0472">Membrane</keyword>
<name>A0A6H1ZUU8_9ZZZZ</name>
<feature type="transmembrane region" description="Helical" evidence="1">
    <location>
        <begin position="12"/>
        <end position="28"/>
    </location>
</feature>
<feature type="transmembrane region" description="Helical" evidence="1">
    <location>
        <begin position="75"/>
        <end position="95"/>
    </location>
</feature>
<dbReference type="Pfam" id="PF16085">
    <property type="entry name" value="Phage_holin_3_5"/>
    <property type="match status" value="1"/>
</dbReference>
<protein>
    <submittedName>
        <fullName evidence="2">Putative holin</fullName>
    </submittedName>
</protein>
<proteinExistence type="predicted"/>
<sequence>MSTEQQVQQSLSDLPLWLLLLIGLAGLVGEMRQADKAGLVAGELVKRVVVRFGSSALFGMATLMFVYWLKQDYMLAGALGIGVGLVGADMAGALYSRYLAKRVGLGDVPPVQPQ</sequence>
<dbReference type="AlphaFoldDB" id="A0A6H1ZUU8"/>
<gene>
    <name evidence="2" type="ORF">TM448A02032_0005</name>
    <name evidence="3" type="ORF">TM448B00292_0032</name>
</gene>
<evidence type="ECO:0000313" key="2">
    <source>
        <dbReference type="EMBL" id="QJA51249.1"/>
    </source>
</evidence>
<keyword evidence="1" id="KW-1133">Transmembrane helix</keyword>
<dbReference type="EMBL" id="MT144604">
    <property type="protein sequence ID" value="QJH94695.1"/>
    <property type="molecule type" value="Genomic_DNA"/>
</dbReference>
<evidence type="ECO:0000256" key="1">
    <source>
        <dbReference type="SAM" id="Phobius"/>
    </source>
</evidence>